<keyword evidence="1" id="KW-1133">Transmembrane helix</keyword>
<gene>
    <name evidence="2" type="ORF">BXY53_0435</name>
</gene>
<proteinExistence type="predicted"/>
<organism evidence="2 3">
    <name type="scientific">Dichotomicrobium thermohalophilum</name>
    <dbReference type="NCBI Taxonomy" id="933063"/>
    <lineage>
        <taxon>Bacteria</taxon>
        <taxon>Pseudomonadati</taxon>
        <taxon>Pseudomonadota</taxon>
        <taxon>Alphaproteobacteria</taxon>
        <taxon>Hyphomicrobiales</taxon>
        <taxon>Hyphomicrobiaceae</taxon>
        <taxon>Dichotomicrobium</taxon>
    </lineage>
</organism>
<name>A0A397Q367_9HYPH</name>
<protein>
    <submittedName>
        <fullName evidence="2">Uncharacterized protein</fullName>
    </submittedName>
</protein>
<evidence type="ECO:0000256" key="1">
    <source>
        <dbReference type="SAM" id="Phobius"/>
    </source>
</evidence>
<feature type="transmembrane region" description="Helical" evidence="1">
    <location>
        <begin position="69"/>
        <end position="92"/>
    </location>
</feature>
<comment type="caution">
    <text evidence="2">The sequence shown here is derived from an EMBL/GenBank/DDBJ whole genome shotgun (WGS) entry which is preliminary data.</text>
</comment>
<evidence type="ECO:0000313" key="3">
    <source>
        <dbReference type="Proteomes" id="UP000266273"/>
    </source>
</evidence>
<dbReference type="EMBL" id="QXDF01000001">
    <property type="protein sequence ID" value="RIA55373.1"/>
    <property type="molecule type" value="Genomic_DNA"/>
</dbReference>
<evidence type="ECO:0000313" key="2">
    <source>
        <dbReference type="EMBL" id="RIA55373.1"/>
    </source>
</evidence>
<dbReference type="AlphaFoldDB" id="A0A397Q367"/>
<dbReference type="Proteomes" id="UP000266273">
    <property type="component" value="Unassembled WGS sequence"/>
</dbReference>
<keyword evidence="1" id="KW-0812">Transmembrane</keyword>
<dbReference type="OrthoDB" id="8139648at2"/>
<dbReference type="RefSeq" id="WP_119060283.1">
    <property type="nucleotide sequence ID" value="NZ_QXDF01000001.1"/>
</dbReference>
<sequence>MLILRVLGVWLMLLAVVALVYDGTRMLADNGALVFTSLGEHWYSIHPESLNAAQAGIERHVAPFLWDPVITTILLLPAWIVVGGLGALLYLLGDRRKRLDVFTN</sequence>
<keyword evidence="3" id="KW-1185">Reference proteome</keyword>
<reference evidence="2 3" key="1">
    <citation type="submission" date="2018-08" db="EMBL/GenBank/DDBJ databases">
        <title>Genomic Encyclopedia of Archaeal and Bacterial Type Strains, Phase II (KMG-II): from individual species to whole genera.</title>
        <authorList>
            <person name="Goeker M."/>
        </authorList>
    </citation>
    <scope>NUCLEOTIDE SEQUENCE [LARGE SCALE GENOMIC DNA]</scope>
    <source>
        <strain evidence="2 3">DSM 5002</strain>
    </source>
</reference>
<accession>A0A397Q367</accession>
<keyword evidence="1" id="KW-0472">Membrane</keyword>